<dbReference type="EMBL" id="JBHLUD010000020">
    <property type="protein sequence ID" value="MFC0549116.1"/>
    <property type="molecule type" value="Genomic_DNA"/>
</dbReference>
<evidence type="ECO:0000313" key="13">
    <source>
        <dbReference type="Proteomes" id="UP001589810"/>
    </source>
</evidence>
<feature type="transmembrane region" description="Helical" evidence="9">
    <location>
        <begin position="34"/>
        <end position="51"/>
    </location>
</feature>
<accession>A0ABV6NAU9</accession>
<dbReference type="PANTHER" id="PTHR24421">
    <property type="entry name" value="NITRATE/NITRITE SENSOR PROTEIN NARX-RELATED"/>
    <property type="match status" value="1"/>
</dbReference>
<dbReference type="Proteomes" id="UP001589810">
    <property type="component" value="Unassembled WGS sequence"/>
</dbReference>
<keyword evidence="8" id="KW-0902">Two-component regulatory system</keyword>
<evidence type="ECO:0000256" key="1">
    <source>
        <dbReference type="ARBA" id="ARBA00000085"/>
    </source>
</evidence>
<keyword evidence="13" id="KW-1185">Reference proteome</keyword>
<dbReference type="InterPro" id="IPR036890">
    <property type="entry name" value="HATPase_C_sf"/>
</dbReference>
<feature type="domain" description="Signal transduction histidine kinase subgroup 3 dimerisation and phosphoacceptor" evidence="11">
    <location>
        <begin position="170"/>
        <end position="236"/>
    </location>
</feature>
<feature type="domain" description="Histidine kinase/HSP90-like ATPase" evidence="10">
    <location>
        <begin position="276"/>
        <end position="363"/>
    </location>
</feature>
<evidence type="ECO:0000256" key="6">
    <source>
        <dbReference type="ARBA" id="ARBA00022777"/>
    </source>
</evidence>
<sequence>MRRQLAEATVLGGTAVVGLFGVAAECTYAHRPPPPLAWALALTVVTVLALPLRRRFPVAVVVGILAACLVYHLVGYPGLAIAAAIAPACYTLVAEGDGRRSLLVGALAAAAVTVISFLPPASFNLGATTGIVTILVALLAMAEARRAWRFAADERLRAVTRESERRLVDERLTIARELHDVLAHTITLISVQAAAGLDALPARPDNAEEALRTIRGAAKEAMAELRSTVRVLREVDELAPQPRLDQVGQLVDVARKAGIDVDLTTSGDARELPAGVELAAYRVVQEALTNVVRHAHATAATVRIDHRADCLHVEVVDNGDASEPPVDGHGMIGMRERVRAVGGSFAAGPTPGGGFAVSARLDLGGAR</sequence>
<dbReference type="InterPro" id="IPR050482">
    <property type="entry name" value="Sensor_HK_TwoCompSys"/>
</dbReference>
<evidence type="ECO:0000256" key="9">
    <source>
        <dbReference type="SAM" id="Phobius"/>
    </source>
</evidence>
<proteinExistence type="predicted"/>
<dbReference type="Pfam" id="PF07730">
    <property type="entry name" value="HisKA_3"/>
    <property type="match status" value="1"/>
</dbReference>
<reference evidence="12 13" key="1">
    <citation type="submission" date="2024-09" db="EMBL/GenBank/DDBJ databases">
        <authorList>
            <person name="Sun Q."/>
            <person name="Mori K."/>
        </authorList>
    </citation>
    <scope>NUCLEOTIDE SEQUENCE [LARGE SCALE GENOMIC DNA]</scope>
    <source>
        <strain evidence="12 13">TBRC 1432</strain>
    </source>
</reference>
<dbReference type="InterPro" id="IPR011712">
    <property type="entry name" value="Sig_transdc_His_kin_sub3_dim/P"/>
</dbReference>
<keyword evidence="6 12" id="KW-0418">Kinase</keyword>
<keyword evidence="3" id="KW-0597">Phosphoprotein</keyword>
<dbReference type="Gene3D" id="1.20.5.1930">
    <property type="match status" value="1"/>
</dbReference>
<dbReference type="Pfam" id="PF02518">
    <property type="entry name" value="HATPase_c"/>
    <property type="match status" value="1"/>
</dbReference>
<evidence type="ECO:0000256" key="8">
    <source>
        <dbReference type="ARBA" id="ARBA00023012"/>
    </source>
</evidence>
<evidence type="ECO:0000259" key="10">
    <source>
        <dbReference type="Pfam" id="PF02518"/>
    </source>
</evidence>
<dbReference type="PANTHER" id="PTHR24421:SF10">
    <property type="entry name" value="NITRATE_NITRITE SENSOR PROTEIN NARQ"/>
    <property type="match status" value="1"/>
</dbReference>
<comment type="catalytic activity">
    <reaction evidence="1">
        <text>ATP + protein L-histidine = ADP + protein N-phospho-L-histidine.</text>
        <dbReference type="EC" id="2.7.13.3"/>
    </reaction>
</comment>
<evidence type="ECO:0000256" key="2">
    <source>
        <dbReference type="ARBA" id="ARBA00012438"/>
    </source>
</evidence>
<evidence type="ECO:0000256" key="7">
    <source>
        <dbReference type="ARBA" id="ARBA00022840"/>
    </source>
</evidence>
<keyword evidence="9" id="KW-1133">Transmembrane helix</keyword>
<evidence type="ECO:0000313" key="12">
    <source>
        <dbReference type="EMBL" id="MFC0549116.1"/>
    </source>
</evidence>
<dbReference type="Gene3D" id="3.30.565.10">
    <property type="entry name" value="Histidine kinase-like ATPase, C-terminal domain"/>
    <property type="match status" value="1"/>
</dbReference>
<keyword evidence="5" id="KW-0547">Nucleotide-binding</keyword>
<feature type="transmembrane region" description="Helical" evidence="9">
    <location>
        <begin position="102"/>
        <end position="119"/>
    </location>
</feature>
<evidence type="ECO:0000256" key="3">
    <source>
        <dbReference type="ARBA" id="ARBA00022553"/>
    </source>
</evidence>
<keyword evidence="4" id="KW-0808">Transferase</keyword>
<dbReference type="CDD" id="cd16917">
    <property type="entry name" value="HATPase_UhpB-NarQ-NarX-like"/>
    <property type="match status" value="1"/>
</dbReference>
<feature type="transmembrane region" description="Helical" evidence="9">
    <location>
        <begin position="125"/>
        <end position="142"/>
    </location>
</feature>
<evidence type="ECO:0000256" key="5">
    <source>
        <dbReference type="ARBA" id="ARBA00022741"/>
    </source>
</evidence>
<dbReference type="EC" id="2.7.13.3" evidence="2"/>
<keyword evidence="9" id="KW-0812">Transmembrane</keyword>
<dbReference type="GO" id="GO:0016301">
    <property type="term" value="F:kinase activity"/>
    <property type="evidence" value="ECO:0007669"/>
    <property type="project" value="UniProtKB-KW"/>
</dbReference>
<keyword evidence="9" id="KW-0472">Membrane</keyword>
<evidence type="ECO:0000259" key="11">
    <source>
        <dbReference type="Pfam" id="PF07730"/>
    </source>
</evidence>
<feature type="transmembrane region" description="Helical" evidence="9">
    <location>
        <begin position="56"/>
        <end position="73"/>
    </location>
</feature>
<name>A0ABV6NAU9_9PSEU</name>
<organism evidence="12 13">
    <name type="scientific">Kutzneria chonburiensis</name>
    <dbReference type="NCBI Taxonomy" id="1483604"/>
    <lineage>
        <taxon>Bacteria</taxon>
        <taxon>Bacillati</taxon>
        <taxon>Actinomycetota</taxon>
        <taxon>Actinomycetes</taxon>
        <taxon>Pseudonocardiales</taxon>
        <taxon>Pseudonocardiaceae</taxon>
        <taxon>Kutzneria</taxon>
    </lineage>
</organism>
<dbReference type="InterPro" id="IPR003594">
    <property type="entry name" value="HATPase_dom"/>
</dbReference>
<comment type="caution">
    <text evidence="12">The sequence shown here is derived from an EMBL/GenBank/DDBJ whole genome shotgun (WGS) entry which is preliminary data.</text>
</comment>
<dbReference type="RefSeq" id="WP_273940294.1">
    <property type="nucleotide sequence ID" value="NZ_CP097263.1"/>
</dbReference>
<protein>
    <recommendedName>
        <fullName evidence="2">histidine kinase</fullName>
        <ecNumber evidence="2">2.7.13.3</ecNumber>
    </recommendedName>
</protein>
<evidence type="ECO:0000256" key="4">
    <source>
        <dbReference type="ARBA" id="ARBA00022679"/>
    </source>
</evidence>
<gene>
    <name evidence="12" type="ORF">ACFFH7_46925</name>
</gene>
<dbReference type="SUPFAM" id="SSF55874">
    <property type="entry name" value="ATPase domain of HSP90 chaperone/DNA topoisomerase II/histidine kinase"/>
    <property type="match status" value="1"/>
</dbReference>
<keyword evidence="7" id="KW-0067">ATP-binding</keyword>